<feature type="transmembrane region" description="Helical" evidence="6">
    <location>
        <begin position="219"/>
        <end position="240"/>
    </location>
</feature>
<feature type="transmembrane region" description="Helical" evidence="6">
    <location>
        <begin position="153"/>
        <end position="175"/>
    </location>
</feature>
<evidence type="ECO:0000313" key="9">
    <source>
        <dbReference type="Proteomes" id="UP000034050"/>
    </source>
</evidence>
<feature type="transmembrane region" description="Helical" evidence="6">
    <location>
        <begin position="252"/>
        <end position="270"/>
    </location>
</feature>
<dbReference type="InterPro" id="IPR037185">
    <property type="entry name" value="EmrE-like"/>
</dbReference>
<feature type="transmembrane region" description="Helical" evidence="6">
    <location>
        <begin position="93"/>
        <end position="114"/>
    </location>
</feature>
<comment type="caution">
    <text evidence="8">The sequence shown here is derived from an EMBL/GenBank/DDBJ whole genome shotgun (WGS) entry which is preliminary data.</text>
</comment>
<evidence type="ECO:0000256" key="4">
    <source>
        <dbReference type="ARBA" id="ARBA00022989"/>
    </source>
</evidence>
<dbReference type="Pfam" id="PF00892">
    <property type="entry name" value="EamA"/>
    <property type="match status" value="2"/>
</dbReference>
<organism evidence="8 9">
    <name type="scientific">Candidatus Gottesmanbacteria bacterium GW2011_GWB1_43_11</name>
    <dbReference type="NCBI Taxonomy" id="1618446"/>
    <lineage>
        <taxon>Bacteria</taxon>
        <taxon>Candidatus Gottesmaniibacteriota</taxon>
    </lineage>
</organism>
<dbReference type="InterPro" id="IPR000620">
    <property type="entry name" value="EamA_dom"/>
</dbReference>
<gene>
    <name evidence="8" type="ORF">UV61_C0002G0075</name>
</gene>
<dbReference type="EMBL" id="LCFD01000002">
    <property type="protein sequence ID" value="KKS87354.1"/>
    <property type="molecule type" value="Genomic_DNA"/>
</dbReference>
<sequence length="298" mass="33180">MEKKYGFLFIVVAATLWSLDGLLRRSLYSLPPTVVVLYEHIIGLVFLLPFALKHIPKLKTLDKKDIGAIIWIAFLGGVLGTVFYTTALGKINYIQFSVVILLQKLQPIFVILTAKLLLKEPITKNYLIWALVAMIGAYFISFPTLSINFQNDLPTITAALFAVAAAFCWGSSTSFNKYALRKVPSEFALALRFLFTIPLAFIFVLFTNSTPALTALSNSQLSTLVLIALSTGMVAMVIYFRGLKYTPARLSAIAELAWPVSALFIGYYFFHERLVLTQIVGAAILLFSMLKVTRLQKT</sequence>
<evidence type="ECO:0000256" key="3">
    <source>
        <dbReference type="ARBA" id="ARBA00022692"/>
    </source>
</evidence>
<feature type="domain" description="EamA" evidence="7">
    <location>
        <begin position="5"/>
        <end position="141"/>
    </location>
</feature>
<evidence type="ECO:0000256" key="1">
    <source>
        <dbReference type="ARBA" id="ARBA00004141"/>
    </source>
</evidence>
<comment type="similarity">
    <text evidence="2">Belongs to the EamA transporter family.</text>
</comment>
<evidence type="ECO:0000313" key="8">
    <source>
        <dbReference type="EMBL" id="KKS87354.1"/>
    </source>
</evidence>
<dbReference type="AlphaFoldDB" id="A0A0G1CP76"/>
<dbReference type="InterPro" id="IPR050638">
    <property type="entry name" value="AA-Vitamin_Transporters"/>
</dbReference>
<comment type="subcellular location">
    <subcellularLocation>
        <location evidence="1">Membrane</location>
        <topology evidence="1">Multi-pass membrane protein</topology>
    </subcellularLocation>
</comment>
<feature type="domain" description="EamA" evidence="7">
    <location>
        <begin position="158"/>
        <end position="290"/>
    </location>
</feature>
<evidence type="ECO:0000256" key="5">
    <source>
        <dbReference type="ARBA" id="ARBA00023136"/>
    </source>
</evidence>
<feature type="transmembrane region" description="Helical" evidence="6">
    <location>
        <begin position="67"/>
        <end position="87"/>
    </location>
</feature>
<feature type="transmembrane region" description="Helical" evidence="6">
    <location>
        <begin position="187"/>
        <end position="207"/>
    </location>
</feature>
<dbReference type="PANTHER" id="PTHR32322:SF2">
    <property type="entry name" value="EAMA DOMAIN-CONTAINING PROTEIN"/>
    <property type="match status" value="1"/>
</dbReference>
<evidence type="ECO:0000259" key="7">
    <source>
        <dbReference type="Pfam" id="PF00892"/>
    </source>
</evidence>
<feature type="transmembrane region" description="Helical" evidence="6">
    <location>
        <begin position="35"/>
        <end position="55"/>
    </location>
</feature>
<proteinExistence type="inferred from homology"/>
<keyword evidence="4 6" id="KW-1133">Transmembrane helix</keyword>
<name>A0A0G1CP76_9BACT</name>
<reference evidence="8 9" key="1">
    <citation type="journal article" date="2015" name="Nature">
        <title>rRNA introns, odd ribosomes, and small enigmatic genomes across a large radiation of phyla.</title>
        <authorList>
            <person name="Brown C.T."/>
            <person name="Hug L.A."/>
            <person name="Thomas B.C."/>
            <person name="Sharon I."/>
            <person name="Castelle C.J."/>
            <person name="Singh A."/>
            <person name="Wilkins M.J."/>
            <person name="Williams K.H."/>
            <person name="Banfield J.F."/>
        </authorList>
    </citation>
    <scope>NUCLEOTIDE SEQUENCE [LARGE SCALE GENOMIC DNA]</scope>
</reference>
<feature type="transmembrane region" description="Helical" evidence="6">
    <location>
        <begin position="276"/>
        <end position="293"/>
    </location>
</feature>
<dbReference type="STRING" id="1618446.UV61_C0002G0075"/>
<keyword evidence="5 6" id="KW-0472">Membrane</keyword>
<keyword evidence="3 6" id="KW-0812">Transmembrane</keyword>
<dbReference type="PANTHER" id="PTHR32322">
    <property type="entry name" value="INNER MEMBRANE TRANSPORTER"/>
    <property type="match status" value="1"/>
</dbReference>
<dbReference type="Proteomes" id="UP000034050">
    <property type="component" value="Unassembled WGS sequence"/>
</dbReference>
<protein>
    <submittedName>
        <fullName evidence="8">DMT superfamily drug/metabolite permease</fullName>
    </submittedName>
</protein>
<feature type="transmembrane region" description="Helical" evidence="6">
    <location>
        <begin position="126"/>
        <end position="147"/>
    </location>
</feature>
<evidence type="ECO:0000256" key="6">
    <source>
        <dbReference type="SAM" id="Phobius"/>
    </source>
</evidence>
<dbReference type="SUPFAM" id="SSF103481">
    <property type="entry name" value="Multidrug resistance efflux transporter EmrE"/>
    <property type="match status" value="2"/>
</dbReference>
<accession>A0A0G1CP76</accession>
<evidence type="ECO:0000256" key="2">
    <source>
        <dbReference type="ARBA" id="ARBA00007362"/>
    </source>
</evidence>
<dbReference type="GO" id="GO:0016020">
    <property type="term" value="C:membrane"/>
    <property type="evidence" value="ECO:0007669"/>
    <property type="project" value="UniProtKB-SubCell"/>
</dbReference>